<dbReference type="Proteomes" id="UP000005561">
    <property type="component" value="Unassembled WGS sequence"/>
</dbReference>
<comment type="caution">
    <text evidence="1">The sequence shown here is derived from an EMBL/GenBank/DDBJ whole genome shotgun (WGS) entry which is preliminary data.</text>
</comment>
<evidence type="ECO:0000313" key="2">
    <source>
        <dbReference type="Proteomes" id="UP000005561"/>
    </source>
</evidence>
<accession>C6LEV0</accession>
<sequence length="43" mass="5231">MPESKISHPIRYFIIRAIKYQDKTLNPIMGNMTQKWMPDFVKY</sequence>
<reference evidence="1" key="1">
    <citation type="submission" date="2009-07" db="EMBL/GenBank/DDBJ databases">
        <authorList>
            <person name="Weinstock G."/>
            <person name="Sodergren E."/>
            <person name="Clifton S."/>
            <person name="Fulton L."/>
            <person name="Fulton B."/>
            <person name="Courtney L."/>
            <person name="Fronick C."/>
            <person name="Harrison M."/>
            <person name="Strong C."/>
            <person name="Farmer C."/>
            <person name="Delahaunty K."/>
            <person name="Markovic C."/>
            <person name="Hall O."/>
            <person name="Minx P."/>
            <person name="Tomlinson C."/>
            <person name="Mitreva M."/>
            <person name="Nelson J."/>
            <person name="Hou S."/>
            <person name="Wollam A."/>
            <person name="Pepin K.H."/>
            <person name="Johnson M."/>
            <person name="Bhonagiri V."/>
            <person name="Nash W.E."/>
            <person name="Warren W."/>
            <person name="Chinwalla A."/>
            <person name="Mardis E.R."/>
            <person name="Wilson R.K."/>
        </authorList>
    </citation>
    <scope>NUCLEOTIDE SEQUENCE [LARGE SCALE GENOMIC DNA]</scope>
    <source>
        <strain evidence="1">DSM 14469</strain>
    </source>
</reference>
<evidence type="ECO:0000313" key="1">
    <source>
        <dbReference type="EMBL" id="EET60690.1"/>
    </source>
</evidence>
<dbReference type="AlphaFoldDB" id="C6LEV0"/>
<organism evidence="1 2">
    <name type="scientific">Marvinbryantia formatexigens DSM 14469</name>
    <dbReference type="NCBI Taxonomy" id="478749"/>
    <lineage>
        <taxon>Bacteria</taxon>
        <taxon>Bacillati</taxon>
        <taxon>Bacillota</taxon>
        <taxon>Clostridia</taxon>
        <taxon>Lachnospirales</taxon>
        <taxon>Lachnospiraceae</taxon>
        <taxon>Marvinbryantia</taxon>
    </lineage>
</organism>
<protein>
    <submittedName>
        <fullName evidence="1">Uncharacterized protein</fullName>
    </submittedName>
</protein>
<name>C6LEV0_9FIRM</name>
<dbReference type="EMBL" id="ACCL02000009">
    <property type="protein sequence ID" value="EET60690.1"/>
    <property type="molecule type" value="Genomic_DNA"/>
</dbReference>
<gene>
    <name evidence="1" type="ORF">BRYFOR_07152</name>
</gene>
<keyword evidence="2" id="KW-1185">Reference proteome</keyword>
<proteinExistence type="predicted"/>